<evidence type="ECO:0000259" key="5">
    <source>
        <dbReference type="Pfam" id="PF23409"/>
    </source>
</evidence>
<feature type="transmembrane region" description="Helical" evidence="4">
    <location>
        <begin position="414"/>
        <end position="436"/>
    </location>
</feature>
<evidence type="ECO:0000256" key="3">
    <source>
        <dbReference type="PROSITE-ProRule" id="PRU00221"/>
    </source>
</evidence>
<feature type="repeat" description="WD" evidence="3">
    <location>
        <begin position="256"/>
        <end position="297"/>
    </location>
</feature>
<dbReference type="InterPro" id="IPR055439">
    <property type="entry name" value="Beta-prop_EML_1st"/>
</dbReference>
<dbReference type="Proteomes" id="UP000316759">
    <property type="component" value="Unassembled WGS sequence"/>
</dbReference>
<dbReference type="SMART" id="SM00320">
    <property type="entry name" value="WD40"/>
    <property type="match status" value="4"/>
</dbReference>
<dbReference type="Pfam" id="PF23409">
    <property type="entry name" value="Beta-prop_EML"/>
    <property type="match status" value="2"/>
</dbReference>
<keyword evidence="4" id="KW-0472">Membrane</keyword>
<evidence type="ECO:0000256" key="4">
    <source>
        <dbReference type="SAM" id="Phobius"/>
    </source>
</evidence>
<proteinExistence type="predicted"/>
<dbReference type="EMBL" id="SUNJ01003390">
    <property type="protein sequence ID" value="TPP65300.1"/>
    <property type="molecule type" value="Genomic_DNA"/>
</dbReference>
<dbReference type="PANTHER" id="PTHR13720:SF50">
    <property type="entry name" value="ECHINODERM MICROTUBULE-ASSOCIATED PROTEIN-LIKE 2"/>
    <property type="match status" value="1"/>
</dbReference>
<dbReference type="PROSITE" id="PS50082">
    <property type="entry name" value="WD_REPEATS_2"/>
    <property type="match status" value="1"/>
</dbReference>
<dbReference type="AlphaFoldDB" id="A0A504Z7P8"/>
<keyword evidence="4" id="KW-1133">Transmembrane helix</keyword>
<keyword evidence="4" id="KW-0812">Transmembrane</keyword>
<gene>
    <name evidence="6" type="ORF">FGIG_11867</name>
</gene>
<comment type="caution">
    <text evidence="6">The sequence shown here is derived from an EMBL/GenBank/DDBJ whole genome shotgun (WGS) entry which is preliminary data.</text>
</comment>
<evidence type="ECO:0000313" key="7">
    <source>
        <dbReference type="Proteomes" id="UP000316759"/>
    </source>
</evidence>
<keyword evidence="2" id="KW-0677">Repeat</keyword>
<dbReference type="GO" id="GO:0000226">
    <property type="term" value="P:microtubule cytoskeleton organization"/>
    <property type="evidence" value="ECO:0007669"/>
    <property type="project" value="TreeGrafter"/>
</dbReference>
<dbReference type="InterPro" id="IPR001680">
    <property type="entry name" value="WD40_rpt"/>
</dbReference>
<accession>A0A504Z7P8</accession>
<sequence>MLCWPALKNKYPKVLRFVCLAVPYSRTNSIHFYSIAIHPDRITVATGQVAGHHKEQGKPHVRIWSSVDLRTLRVLGMGDFERGVCCISFSKTDGGSRLCIVDDAQDHVLSVWEWQKARKVTDIKQTGKITCEKPKFILCLAFAENGDLITGDSSGNILVWRRGTNTISQICQSVHEGGIFSLCVTQDGHLISGGGKDKRIVFFDAALNPTGEMKELPELHGSVRTITQGPGEMLLIGTTKNTILQSGPGVEFSALMFGHSDEFWALARHPHSHQFLTAGQDRLVILWDALSKQAVWAKELNDPIHCAAFYPNRTDQMLQFGYPSHTLNGNSNAMSPSANGPGAGLGGASSLGSGEPVIALGTTSGRWLVLDALRHEIIAAHSDGIGEQIECIAYSPGEKIDYFILFTERQCAKWIFTFCIFLVSFSVILCCGTPMGDANQILTEKMRYEIPMITYYTIAR</sequence>
<protein>
    <submittedName>
        <fullName evidence="6">Echinoderm microtubule-associated protein 1</fullName>
    </submittedName>
</protein>
<dbReference type="InterPro" id="IPR050630">
    <property type="entry name" value="WD_repeat_EMAP"/>
</dbReference>
<dbReference type="OrthoDB" id="47802at2759"/>
<dbReference type="GO" id="GO:0072686">
    <property type="term" value="C:mitotic spindle"/>
    <property type="evidence" value="ECO:0007669"/>
    <property type="project" value="TreeGrafter"/>
</dbReference>
<dbReference type="SUPFAM" id="SSF50978">
    <property type="entry name" value="WD40 repeat-like"/>
    <property type="match status" value="1"/>
</dbReference>
<dbReference type="Pfam" id="PF00400">
    <property type="entry name" value="WD40"/>
    <property type="match status" value="1"/>
</dbReference>
<organism evidence="6 7">
    <name type="scientific">Fasciola gigantica</name>
    <name type="common">Giant liver fluke</name>
    <dbReference type="NCBI Taxonomy" id="46835"/>
    <lineage>
        <taxon>Eukaryota</taxon>
        <taxon>Metazoa</taxon>
        <taxon>Spiralia</taxon>
        <taxon>Lophotrochozoa</taxon>
        <taxon>Platyhelminthes</taxon>
        <taxon>Trematoda</taxon>
        <taxon>Digenea</taxon>
        <taxon>Plagiorchiida</taxon>
        <taxon>Echinostomata</taxon>
        <taxon>Echinostomatoidea</taxon>
        <taxon>Fasciolidae</taxon>
        <taxon>Fasciola</taxon>
    </lineage>
</organism>
<evidence type="ECO:0000256" key="2">
    <source>
        <dbReference type="ARBA" id="ARBA00022737"/>
    </source>
</evidence>
<evidence type="ECO:0000256" key="1">
    <source>
        <dbReference type="ARBA" id="ARBA00022574"/>
    </source>
</evidence>
<name>A0A504Z7P8_FASGI</name>
<reference evidence="6 7" key="1">
    <citation type="submission" date="2019-04" db="EMBL/GenBank/DDBJ databases">
        <title>Annotation for the trematode Fasciola gigantica.</title>
        <authorList>
            <person name="Choi Y.-J."/>
        </authorList>
    </citation>
    <scope>NUCLEOTIDE SEQUENCE [LARGE SCALE GENOMIC DNA]</scope>
    <source>
        <strain evidence="6">Uganda_cow_1</strain>
    </source>
</reference>
<dbReference type="GO" id="GO:0008017">
    <property type="term" value="F:microtubule binding"/>
    <property type="evidence" value="ECO:0007669"/>
    <property type="project" value="TreeGrafter"/>
</dbReference>
<dbReference type="PANTHER" id="PTHR13720">
    <property type="entry name" value="WD-40 REPEAT PROTEIN"/>
    <property type="match status" value="1"/>
</dbReference>
<dbReference type="InterPro" id="IPR015943">
    <property type="entry name" value="WD40/YVTN_repeat-like_dom_sf"/>
</dbReference>
<dbReference type="STRING" id="46835.A0A504Z7P8"/>
<dbReference type="Gene3D" id="2.130.10.10">
    <property type="entry name" value="YVTN repeat-like/Quinoprotein amine dehydrogenase"/>
    <property type="match status" value="3"/>
</dbReference>
<evidence type="ECO:0000313" key="6">
    <source>
        <dbReference type="EMBL" id="TPP65300.1"/>
    </source>
</evidence>
<keyword evidence="1 3" id="KW-0853">WD repeat</keyword>
<keyword evidence="7" id="KW-1185">Reference proteome</keyword>
<feature type="domain" description="EML-like first beta-propeller" evidence="5">
    <location>
        <begin position="34"/>
        <end position="126"/>
    </location>
</feature>
<feature type="domain" description="EML-like first beta-propeller" evidence="5">
    <location>
        <begin position="132"/>
        <end position="245"/>
    </location>
</feature>
<dbReference type="PROSITE" id="PS50294">
    <property type="entry name" value="WD_REPEATS_REGION"/>
    <property type="match status" value="1"/>
</dbReference>
<dbReference type="InterPro" id="IPR036322">
    <property type="entry name" value="WD40_repeat_dom_sf"/>
</dbReference>